<reference evidence="2" key="1">
    <citation type="journal article" date="2020" name="Mol. Plant Microbe Interact.">
        <title>Genome Sequence of the Biocontrol Agent Coniothyrium minitans strain Conio (IMI 134523).</title>
        <authorList>
            <person name="Patel D."/>
            <person name="Shittu T.A."/>
            <person name="Baroncelli R."/>
            <person name="Muthumeenakshi S."/>
            <person name="Osborne T.H."/>
            <person name="Janganan T.K."/>
            <person name="Sreenivasaprasad S."/>
        </authorList>
    </citation>
    <scope>NUCLEOTIDE SEQUENCE</scope>
    <source>
        <strain evidence="2">Conio</strain>
    </source>
</reference>
<proteinExistence type="predicted"/>
<sequence>MGVRGGGRFGSCRRGRRGMATKPDREDKHGSWSVEQYNQPAIDGFFWSIVSLAGLFAGGLRDGAALSLSLWQATAQIWLDVLEQNQDLHTPSGASHAPGVSSRHNLHSCVGVHHQRSSARLAGELIKVQGSSGLSVDGSIGAARDEMTSLWRPGSAPAG</sequence>
<dbReference type="Proteomes" id="UP000756921">
    <property type="component" value="Unassembled WGS sequence"/>
</dbReference>
<feature type="region of interest" description="Disordered" evidence="1">
    <location>
        <begin position="1"/>
        <end position="32"/>
    </location>
</feature>
<name>A0A9P6KTN1_9PLEO</name>
<gene>
    <name evidence="2" type="ORF">PMIN01_03728</name>
</gene>
<organism evidence="2 3">
    <name type="scientific">Paraphaeosphaeria minitans</name>
    <dbReference type="NCBI Taxonomy" id="565426"/>
    <lineage>
        <taxon>Eukaryota</taxon>
        <taxon>Fungi</taxon>
        <taxon>Dikarya</taxon>
        <taxon>Ascomycota</taxon>
        <taxon>Pezizomycotina</taxon>
        <taxon>Dothideomycetes</taxon>
        <taxon>Pleosporomycetidae</taxon>
        <taxon>Pleosporales</taxon>
        <taxon>Massarineae</taxon>
        <taxon>Didymosphaeriaceae</taxon>
        <taxon>Paraphaeosphaeria</taxon>
    </lineage>
</organism>
<keyword evidence="3" id="KW-1185">Reference proteome</keyword>
<evidence type="ECO:0000256" key="1">
    <source>
        <dbReference type="SAM" id="MobiDB-lite"/>
    </source>
</evidence>
<evidence type="ECO:0000313" key="2">
    <source>
        <dbReference type="EMBL" id="KAF9738445.1"/>
    </source>
</evidence>
<protein>
    <submittedName>
        <fullName evidence="2">Uncharacterized protein</fullName>
    </submittedName>
</protein>
<evidence type="ECO:0000313" key="3">
    <source>
        <dbReference type="Proteomes" id="UP000756921"/>
    </source>
</evidence>
<comment type="caution">
    <text evidence="2">The sequence shown here is derived from an EMBL/GenBank/DDBJ whole genome shotgun (WGS) entry which is preliminary data.</text>
</comment>
<dbReference type="EMBL" id="WJXW01000003">
    <property type="protein sequence ID" value="KAF9738445.1"/>
    <property type="molecule type" value="Genomic_DNA"/>
</dbReference>
<accession>A0A9P6KTN1</accession>
<dbReference type="AlphaFoldDB" id="A0A9P6KTN1"/>